<dbReference type="InterPro" id="IPR021109">
    <property type="entry name" value="Peptidase_aspartic_dom_sf"/>
</dbReference>
<reference evidence="2" key="1">
    <citation type="journal article" date="2020" name="Stud. Mycol.">
        <title>101 Dothideomycetes genomes: a test case for predicting lifestyles and emergence of pathogens.</title>
        <authorList>
            <person name="Haridas S."/>
            <person name="Albert R."/>
            <person name="Binder M."/>
            <person name="Bloem J."/>
            <person name="Labutti K."/>
            <person name="Salamov A."/>
            <person name="Andreopoulos B."/>
            <person name="Baker S."/>
            <person name="Barry K."/>
            <person name="Bills G."/>
            <person name="Bluhm B."/>
            <person name="Cannon C."/>
            <person name="Castanera R."/>
            <person name="Culley D."/>
            <person name="Daum C."/>
            <person name="Ezra D."/>
            <person name="Gonzalez J."/>
            <person name="Henrissat B."/>
            <person name="Kuo A."/>
            <person name="Liang C."/>
            <person name="Lipzen A."/>
            <person name="Lutzoni F."/>
            <person name="Magnuson J."/>
            <person name="Mondo S."/>
            <person name="Nolan M."/>
            <person name="Ohm R."/>
            <person name="Pangilinan J."/>
            <person name="Park H.-J."/>
            <person name="Ramirez L."/>
            <person name="Alfaro M."/>
            <person name="Sun H."/>
            <person name="Tritt A."/>
            <person name="Yoshinaga Y."/>
            <person name="Zwiers L.-H."/>
            <person name="Turgeon B."/>
            <person name="Goodwin S."/>
            <person name="Spatafora J."/>
            <person name="Crous P."/>
            <person name="Grigoriev I."/>
        </authorList>
    </citation>
    <scope>NUCLEOTIDE SEQUENCE</scope>
    <source>
        <strain evidence="2">CBS 130266</strain>
    </source>
</reference>
<dbReference type="Pfam" id="PF13650">
    <property type="entry name" value="Asp_protease_2"/>
    <property type="match status" value="1"/>
</dbReference>
<dbReference type="SUPFAM" id="SSF50630">
    <property type="entry name" value="Acid proteases"/>
    <property type="match status" value="1"/>
</dbReference>
<sequence length="582" mass="65783">MIMQPESRLISQEQLCAEVKSIYAGLTMVESKCIHVDKAQACTIRGADGKENRIADDHWQALIALHRTLLHEHHDFFLASQHPSASPALHRLATKYTMPPRMWKHGIHSFLELLRYRLPDSLDFMIKFIYTAYQMMSLLYETVPTFEDTWIECLGDLGRFKKYHSGAAASTNQKLGTEADRCEPLGELLRLARLSSPVTKTPIGKGHFTKKRAEYVVPGFVDSIYVPACADNGAGLNIMSEAFAKTHKFTINTTSRTSIRLPQGTFVKSMGVTTCIYQFAGETECHSISFAVLPNCVKDIILGRPFLSLTKTLTDFAHRIKKEFVNISSKLTRLLLMGSSDQRVRGTINGEQVLALPDTGSDIMILSKRYARSLGLTIQTEPEHRQWVELADGSQICTYGTVLDANWSYGYCTSKNLSYECDFHVLEDLECDVILSNEFLYDTHAFTSHEEHFIDFDDGAEDWSELRLFRLLYKTLKDEFPQLTEEELEHSRRAEADTYIANLPEVDRDAAQAIEDRLREEWDRNFVAATTTSSAPGAEHQSSGQVNSQGDSTLVSTIRRFHSRLFRRRKAHEAVKLTGVGG</sequence>
<evidence type="ECO:0000313" key="2">
    <source>
        <dbReference type="EMBL" id="KAF2436285.1"/>
    </source>
</evidence>
<proteinExistence type="predicted"/>
<dbReference type="CDD" id="cd00303">
    <property type="entry name" value="retropepsin_like"/>
    <property type="match status" value="2"/>
</dbReference>
<evidence type="ECO:0000256" key="1">
    <source>
        <dbReference type="SAM" id="MobiDB-lite"/>
    </source>
</evidence>
<feature type="region of interest" description="Disordered" evidence="1">
    <location>
        <begin position="532"/>
        <end position="551"/>
    </location>
</feature>
<evidence type="ECO:0000313" key="3">
    <source>
        <dbReference type="Proteomes" id="UP000800235"/>
    </source>
</evidence>
<dbReference type="EMBL" id="MU007011">
    <property type="protein sequence ID" value="KAF2436285.1"/>
    <property type="molecule type" value="Genomic_DNA"/>
</dbReference>
<accession>A0A9P4P154</accession>
<dbReference type="Proteomes" id="UP000800235">
    <property type="component" value="Unassembled WGS sequence"/>
</dbReference>
<organism evidence="2 3">
    <name type="scientific">Tothia fuscella</name>
    <dbReference type="NCBI Taxonomy" id="1048955"/>
    <lineage>
        <taxon>Eukaryota</taxon>
        <taxon>Fungi</taxon>
        <taxon>Dikarya</taxon>
        <taxon>Ascomycota</taxon>
        <taxon>Pezizomycotina</taxon>
        <taxon>Dothideomycetes</taxon>
        <taxon>Pleosporomycetidae</taxon>
        <taxon>Venturiales</taxon>
        <taxon>Cylindrosympodiaceae</taxon>
        <taxon>Tothia</taxon>
    </lineage>
</organism>
<keyword evidence="3" id="KW-1185">Reference proteome</keyword>
<protein>
    <submittedName>
        <fullName evidence="2">Uncharacterized protein</fullName>
    </submittedName>
</protein>
<dbReference type="InterPro" id="IPR011990">
    <property type="entry name" value="TPR-like_helical_dom_sf"/>
</dbReference>
<gene>
    <name evidence="2" type="ORF">EJ08DRAFT_578881</name>
</gene>
<dbReference type="SUPFAM" id="SSF48452">
    <property type="entry name" value="TPR-like"/>
    <property type="match status" value="1"/>
</dbReference>
<dbReference type="Gene3D" id="2.40.70.10">
    <property type="entry name" value="Acid Proteases"/>
    <property type="match status" value="2"/>
</dbReference>
<name>A0A9P4P154_9PEZI</name>
<dbReference type="AlphaFoldDB" id="A0A9P4P154"/>
<comment type="caution">
    <text evidence="2">The sequence shown here is derived from an EMBL/GenBank/DDBJ whole genome shotgun (WGS) entry which is preliminary data.</text>
</comment>
<dbReference type="OrthoDB" id="6079484at2759"/>